<feature type="domain" description="Terpene synthase N-terminal" evidence="5">
    <location>
        <begin position="27"/>
        <end position="175"/>
    </location>
</feature>
<sequence length="709" mass="81294">MYNCAIQRSLKSHQMILNGHSIKYYLQDEFLKEYEQKLEDVRELLNSGEFQNQIESLMLVDAIQRLGVDYHFQEEIETILGRHYMAATTCVDGYSYYTLHDLSLFFRLLRQQGFRIPADIFNNFKGKDGTFEGKLKQDIRGMMELYEAAQLGIEGEDIIDEAAKFSSQIVGNRLKHPYHKSIARFSAKKYIRDLQDINGWEKTLKELAKMDYYVAKTAHQQELIQISMWWKDLGLAEELKQARNQPLKWYTWSMASLSDPSMSEQRLELTKSITFVYIIDDIFDLYGTPEELTVFTHAVKRWDYAAIDMLPKSWKMCYKALLDTTNEIGSKIYKKYGYNPINSLKSTWASLCDAFLVEAKWLGSGHLPISNEYLENGKVSTGAHVVLVHLFFLLGINGKTGGTFQVDDISELISSVAIILRLWDDFGSAKDEQQDGNDGSYIECYMKENPGSTIEITREHVVDMISSEWKRLNKECFRLNQNLAMSSFTKASLNLARMVPLMYSYDDNQRLPLLEEYIKSTLFDDTFFGAPSNIRSRTVRMIKNATIHGYLALARFWPLLAWQNRSTSLQYSSIGGTESGNSEKCGEELFHPVAAEEIKQITLEQQAGCSLTSNIVTNLCVKKSETEADNISTDMEILMLLTSKSRGWRMPDDEMVDLTEPWFESFNLPNINSQILDFQNRSFFLTGYKPCALKARSLQGCSSCNQGLG</sequence>
<evidence type="ECO:0000256" key="4">
    <source>
        <dbReference type="ARBA" id="ARBA00023239"/>
    </source>
</evidence>
<keyword evidence="4" id="KW-0456">Lyase</keyword>
<dbReference type="SUPFAM" id="SSF48239">
    <property type="entry name" value="Terpenoid cyclases/Protein prenyltransferases"/>
    <property type="match status" value="1"/>
</dbReference>
<dbReference type="InterPro" id="IPR034741">
    <property type="entry name" value="Terpene_cyclase-like_1_C"/>
</dbReference>
<dbReference type="InterPro" id="IPR008949">
    <property type="entry name" value="Isoprenoid_synthase_dom_sf"/>
</dbReference>
<feature type="domain" description="Terpene synthase metal-binding" evidence="6">
    <location>
        <begin position="231"/>
        <end position="470"/>
    </location>
</feature>
<evidence type="ECO:0000259" key="5">
    <source>
        <dbReference type="Pfam" id="PF01397"/>
    </source>
</evidence>
<dbReference type="Gene3D" id="1.50.10.130">
    <property type="entry name" value="Terpene synthase, N-terminal domain"/>
    <property type="match status" value="1"/>
</dbReference>
<dbReference type="EMBL" id="JBFOLJ010000011">
    <property type="protein sequence ID" value="KAL2495262.1"/>
    <property type="molecule type" value="Genomic_DNA"/>
</dbReference>
<dbReference type="AlphaFoldDB" id="A0ABD1S657"/>
<keyword evidence="2" id="KW-0479">Metal-binding</keyword>
<dbReference type="SFLD" id="SFLDG01019">
    <property type="entry name" value="Terpene_Cyclase_Like_1_C_Termi"/>
    <property type="match status" value="1"/>
</dbReference>
<comment type="caution">
    <text evidence="7">The sequence shown here is derived from an EMBL/GenBank/DDBJ whole genome shotgun (WGS) entry which is preliminary data.</text>
</comment>
<accession>A0ABD1S657</accession>
<evidence type="ECO:0000256" key="2">
    <source>
        <dbReference type="ARBA" id="ARBA00022723"/>
    </source>
</evidence>
<dbReference type="Proteomes" id="UP001604277">
    <property type="component" value="Unassembled WGS sequence"/>
</dbReference>
<dbReference type="InterPro" id="IPR001906">
    <property type="entry name" value="Terpene_synth_N"/>
</dbReference>
<evidence type="ECO:0000313" key="8">
    <source>
        <dbReference type="Proteomes" id="UP001604277"/>
    </source>
</evidence>
<dbReference type="InterPro" id="IPR005630">
    <property type="entry name" value="Terpene_synthase_metal-bd"/>
</dbReference>
<keyword evidence="8" id="KW-1185">Reference proteome</keyword>
<dbReference type="SFLD" id="SFLDS00005">
    <property type="entry name" value="Isoprenoid_Synthase_Type_I"/>
    <property type="match status" value="1"/>
</dbReference>
<evidence type="ECO:0000256" key="3">
    <source>
        <dbReference type="ARBA" id="ARBA00022842"/>
    </source>
</evidence>
<dbReference type="PANTHER" id="PTHR31225:SF0">
    <property type="entry name" value="S-(+)-LINALOOL SYNTHASE, CHLOROPLASTIC"/>
    <property type="match status" value="1"/>
</dbReference>
<dbReference type="GO" id="GO:0016829">
    <property type="term" value="F:lyase activity"/>
    <property type="evidence" value="ECO:0007669"/>
    <property type="project" value="UniProtKB-KW"/>
</dbReference>
<dbReference type="Gene3D" id="1.10.600.10">
    <property type="entry name" value="Farnesyl Diphosphate Synthase"/>
    <property type="match status" value="1"/>
</dbReference>
<dbReference type="InterPro" id="IPR008930">
    <property type="entry name" value="Terpenoid_cyclase/PrenylTrfase"/>
</dbReference>
<keyword evidence="3" id="KW-0460">Magnesium</keyword>
<reference evidence="8" key="1">
    <citation type="submission" date="2024-07" db="EMBL/GenBank/DDBJ databases">
        <title>Two chromosome-level genome assemblies of Korean endemic species Abeliophyllum distichum and Forsythia ovata (Oleaceae).</title>
        <authorList>
            <person name="Jang H."/>
        </authorList>
    </citation>
    <scope>NUCLEOTIDE SEQUENCE [LARGE SCALE GENOMIC DNA]</scope>
</reference>
<dbReference type="Pfam" id="PF03936">
    <property type="entry name" value="Terpene_synth_C"/>
    <property type="match status" value="1"/>
</dbReference>
<organism evidence="7 8">
    <name type="scientific">Forsythia ovata</name>
    <dbReference type="NCBI Taxonomy" id="205694"/>
    <lineage>
        <taxon>Eukaryota</taxon>
        <taxon>Viridiplantae</taxon>
        <taxon>Streptophyta</taxon>
        <taxon>Embryophyta</taxon>
        <taxon>Tracheophyta</taxon>
        <taxon>Spermatophyta</taxon>
        <taxon>Magnoliopsida</taxon>
        <taxon>eudicotyledons</taxon>
        <taxon>Gunneridae</taxon>
        <taxon>Pentapetalae</taxon>
        <taxon>asterids</taxon>
        <taxon>lamiids</taxon>
        <taxon>Lamiales</taxon>
        <taxon>Oleaceae</taxon>
        <taxon>Forsythieae</taxon>
        <taxon>Forsythia</taxon>
    </lineage>
</organism>
<dbReference type="Pfam" id="PF01397">
    <property type="entry name" value="Terpene_synth"/>
    <property type="match status" value="1"/>
</dbReference>
<dbReference type="GO" id="GO:0046872">
    <property type="term" value="F:metal ion binding"/>
    <property type="evidence" value="ECO:0007669"/>
    <property type="project" value="UniProtKB-KW"/>
</dbReference>
<dbReference type="InterPro" id="IPR036965">
    <property type="entry name" value="Terpene_synth_N_sf"/>
</dbReference>
<dbReference type="InterPro" id="IPR044814">
    <property type="entry name" value="Terpene_cyclase_plant_C1"/>
</dbReference>
<evidence type="ECO:0000259" key="6">
    <source>
        <dbReference type="Pfam" id="PF03936"/>
    </source>
</evidence>
<gene>
    <name evidence="7" type="ORF">Fot_39019</name>
</gene>
<dbReference type="SUPFAM" id="SSF48576">
    <property type="entry name" value="Terpenoid synthases"/>
    <property type="match status" value="1"/>
</dbReference>
<name>A0ABD1S657_9LAMI</name>
<protein>
    <submittedName>
        <fullName evidence="7">Tricyclene synthase 0e23</fullName>
    </submittedName>
</protein>
<dbReference type="FunFam" id="1.10.600.10:FF:000005">
    <property type="entry name" value="Ent-kaur-16-ene synthase, chloroplastic"/>
    <property type="match status" value="1"/>
</dbReference>
<dbReference type="PANTHER" id="PTHR31225">
    <property type="entry name" value="OS04G0344100 PROTEIN-RELATED"/>
    <property type="match status" value="1"/>
</dbReference>
<dbReference type="InterPro" id="IPR050148">
    <property type="entry name" value="Terpene_synthase-like"/>
</dbReference>
<comment type="cofactor">
    <cofactor evidence="1">
        <name>Mg(2+)</name>
        <dbReference type="ChEBI" id="CHEBI:18420"/>
    </cofactor>
</comment>
<proteinExistence type="predicted"/>
<dbReference type="CDD" id="cd00684">
    <property type="entry name" value="Terpene_cyclase_plant_C1"/>
    <property type="match status" value="1"/>
</dbReference>
<evidence type="ECO:0000256" key="1">
    <source>
        <dbReference type="ARBA" id="ARBA00001946"/>
    </source>
</evidence>
<evidence type="ECO:0000313" key="7">
    <source>
        <dbReference type="EMBL" id="KAL2495262.1"/>
    </source>
</evidence>